<dbReference type="AlphaFoldDB" id="A0A6G1X1Q1"/>
<keyword evidence="9" id="KW-1185">Reference proteome</keyword>
<dbReference type="GO" id="GO:0046872">
    <property type="term" value="F:metal ion binding"/>
    <property type="evidence" value="ECO:0007669"/>
    <property type="project" value="UniProtKB-KW"/>
</dbReference>
<comment type="caution">
    <text evidence="8">The sequence shown here is derived from an EMBL/GenBank/DDBJ whole genome shotgun (WGS) entry which is preliminary data.</text>
</comment>
<dbReference type="InterPro" id="IPR036922">
    <property type="entry name" value="Rieske_2Fe-2S_sf"/>
</dbReference>
<evidence type="ECO:0000256" key="1">
    <source>
        <dbReference type="ARBA" id="ARBA00022714"/>
    </source>
</evidence>
<protein>
    <submittedName>
        <fullName evidence="8">Rieske 2Fe-2S domain-containing protein</fullName>
    </submittedName>
</protein>
<comment type="similarity">
    <text evidence="6">Belongs to the bacterial ring-hydroxylating dioxygenase ferredoxin component family.</text>
</comment>
<evidence type="ECO:0000259" key="7">
    <source>
        <dbReference type="PROSITE" id="PS51296"/>
    </source>
</evidence>
<proteinExistence type="inferred from homology"/>
<evidence type="ECO:0000256" key="5">
    <source>
        <dbReference type="ARBA" id="ARBA00034078"/>
    </source>
</evidence>
<keyword evidence="4" id="KW-0411">Iron-sulfur</keyword>
<accession>A0A6G1X1Q1</accession>
<dbReference type="PANTHER" id="PTHR21496">
    <property type="entry name" value="FERREDOXIN-RELATED"/>
    <property type="match status" value="1"/>
</dbReference>
<dbReference type="GO" id="GO:0051537">
    <property type="term" value="F:2 iron, 2 sulfur cluster binding"/>
    <property type="evidence" value="ECO:0007669"/>
    <property type="project" value="UniProtKB-KW"/>
</dbReference>
<name>A0A6G1X1Q1_9BACI</name>
<evidence type="ECO:0000256" key="4">
    <source>
        <dbReference type="ARBA" id="ARBA00023014"/>
    </source>
</evidence>
<evidence type="ECO:0000313" key="8">
    <source>
        <dbReference type="EMBL" id="MRG84864.1"/>
    </source>
</evidence>
<organism evidence="8 9">
    <name type="scientific">Salinibacillus xinjiangensis</name>
    <dbReference type="NCBI Taxonomy" id="1229268"/>
    <lineage>
        <taxon>Bacteria</taxon>
        <taxon>Bacillati</taxon>
        <taxon>Bacillota</taxon>
        <taxon>Bacilli</taxon>
        <taxon>Bacillales</taxon>
        <taxon>Bacillaceae</taxon>
        <taxon>Salinibacillus</taxon>
    </lineage>
</organism>
<dbReference type="PANTHER" id="PTHR21496:SF0">
    <property type="entry name" value="RIESKE DOMAIN-CONTAINING PROTEIN"/>
    <property type="match status" value="1"/>
</dbReference>
<keyword evidence="2" id="KW-0479">Metal-binding</keyword>
<evidence type="ECO:0000256" key="3">
    <source>
        <dbReference type="ARBA" id="ARBA00023004"/>
    </source>
</evidence>
<keyword evidence="1" id="KW-0001">2Fe-2S</keyword>
<dbReference type="SUPFAM" id="SSF50022">
    <property type="entry name" value="ISP domain"/>
    <property type="match status" value="1"/>
</dbReference>
<dbReference type="Proteomes" id="UP000480185">
    <property type="component" value="Unassembled WGS sequence"/>
</dbReference>
<evidence type="ECO:0000313" key="9">
    <source>
        <dbReference type="Proteomes" id="UP000480185"/>
    </source>
</evidence>
<keyword evidence="3" id="KW-0408">Iron</keyword>
<dbReference type="Pfam" id="PF00355">
    <property type="entry name" value="Rieske"/>
    <property type="match status" value="1"/>
</dbReference>
<dbReference type="Gene3D" id="2.102.10.10">
    <property type="entry name" value="Rieske [2Fe-2S] iron-sulphur domain"/>
    <property type="match status" value="1"/>
</dbReference>
<evidence type="ECO:0000256" key="6">
    <source>
        <dbReference type="ARBA" id="ARBA00038001"/>
    </source>
</evidence>
<dbReference type="CDD" id="cd03467">
    <property type="entry name" value="Rieske"/>
    <property type="match status" value="1"/>
</dbReference>
<dbReference type="InterPro" id="IPR017941">
    <property type="entry name" value="Rieske_2Fe-2S"/>
</dbReference>
<dbReference type="GO" id="GO:0004497">
    <property type="term" value="F:monooxygenase activity"/>
    <property type="evidence" value="ECO:0007669"/>
    <property type="project" value="UniProtKB-ARBA"/>
</dbReference>
<comment type="cofactor">
    <cofactor evidence="5">
        <name>[2Fe-2S] cluster</name>
        <dbReference type="ChEBI" id="CHEBI:190135"/>
    </cofactor>
</comment>
<gene>
    <name evidence="8" type="ORF">GH754_00825</name>
</gene>
<dbReference type="OrthoDB" id="9795104at2"/>
<sequence>MNEMGGKLMEKHVLCDKEKLEIGDKEIFQVGRISIVLIRTEDGFHAMRNVCPHQGGPLGKGALQGAALPSDVGEYCYDKKRDVLYCPWHHWDFDVKNGCSIRNPESVKVKTYKVSVEEESVVLYK</sequence>
<evidence type="ECO:0000256" key="2">
    <source>
        <dbReference type="ARBA" id="ARBA00022723"/>
    </source>
</evidence>
<dbReference type="GO" id="GO:0016705">
    <property type="term" value="F:oxidoreductase activity, acting on paired donors, with incorporation or reduction of molecular oxygen"/>
    <property type="evidence" value="ECO:0007669"/>
    <property type="project" value="UniProtKB-ARBA"/>
</dbReference>
<feature type="domain" description="Rieske" evidence="7">
    <location>
        <begin position="12"/>
        <end position="123"/>
    </location>
</feature>
<dbReference type="EMBL" id="WJNH01000001">
    <property type="protein sequence ID" value="MRG84864.1"/>
    <property type="molecule type" value="Genomic_DNA"/>
</dbReference>
<reference evidence="8 9" key="1">
    <citation type="submission" date="2019-11" db="EMBL/GenBank/DDBJ databases">
        <authorList>
            <person name="Li J."/>
        </authorList>
    </citation>
    <scope>NUCLEOTIDE SEQUENCE [LARGE SCALE GENOMIC DNA]</scope>
    <source>
        <strain evidence="8 9">J4</strain>
    </source>
</reference>
<dbReference type="PROSITE" id="PS51296">
    <property type="entry name" value="RIESKE"/>
    <property type="match status" value="1"/>
</dbReference>